<gene>
    <name evidence="2" type="ORF">HERILL_LOCUS16383</name>
</gene>
<organism evidence="2 3">
    <name type="scientific">Hermetia illucens</name>
    <name type="common">Black soldier fly</name>
    <dbReference type="NCBI Taxonomy" id="343691"/>
    <lineage>
        <taxon>Eukaryota</taxon>
        <taxon>Metazoa</taxon>
        <taxon>Ecdysozoa</taxon>
        <taxon>Arthropoda</taxon>
        <taxon>Hexapoda</taxon>
        <taxon>Insecta</taxon>
        <taxon>Pterygota</taxon>
        <taxon>Neoptera</taxon>
        <taxon>Endopterygota</taxon>
        <taxon>Diptera</taxon>
        <taxon>Brachycera</taxon>
        <taxon>Stratiomyomorpha</taxon>
        <taxon>Stratiomyidae</taxon>
        <taxon>Hermetiinae</taxon>
        <taxon>Hermetia</taxon>
    </lineage>
</organism>
<keyword evidence="3" id="KW-1185">Reference proteome</keyword>
<feature type="chain" id="PRO_5030632358" evidence="1">
    <location>
        <begin position="27"/>
        <end position="139"/>
    </location>
</feature>
<dbReference type="AlphaFoldDB" id="A0A7R8V750"/>
<reference evidence="2 3" key="1">
    <citation type="submission" date="2020-11" db="EMBL/GenBank/DDBJ databases">
        <authorList>
            <person name="Wallbank WR R."/>
            <person name="Pardo Diaz C."/>
            <person name="Kozak K."/>
            <person name="Martin S."/>
            <person name="Jiggins C."/>
            <person name="Moest M."/>
            <person name="Warren A I."/>
            <person name="Generalovic N T."/>
            <person name="Byers J.R.P. K."/>
            <person name="Montejo-Kovacevich G."/>
            <person name="Yen C E."/>
        </authorList>
    </citation>
    <scope>NUCLEOTIDE SEQUENCE [LARGE SCALE GENOMIC DNA]</scope>
</reference>
<dbReference type="InParanoid" id="A0A7R8V750"/>
<evidence type="ECO:0000313" key="3">
    <source>
        <dbReference type="Proteomes" id="UP000594454"/>
    </source>
</evidence>
<accession>A0A7R8V750</accession>
<feature type="signal peptide" evidence="1">
    <location>
        <begin position="1"/>
        <end position="26"/>
    </location>
</feature>
<name>A0A7R8V750_HERIL</name>
<dbReference type="OrthoDB" id="8069450at2759"/>
<keyword evidence="1" id="KW-0732">Signal</keyword>
<dbReference type="EMBL" id="LR899015">
    <property type="protein sequence ID" value="CAD7094157.1"/>
    <property type="molecule type" value="Genomic_DNA"/>
</dbReference>
<evidence type="ECO:0000313" key="2">
    <source>
        <dbReference type="EMBL" id="CAD7094157.1"/>
    </source>
</evidence>
<dbReference type="Proteomes" id="UP000594454">
    <property type="component" value="Chromosome 7"/>
</dbReference>
<protein>
    <submittedName>
        <fullName evidence="2">Uncharacterized protein</fullName>
    </submittedName>
</protein>
<evidence type="ECO:0000256" key="1">
    <source>
        <dbReference type="SAM" id="SignalP"/>
    </source>
</evidence>
<sequence>MFSSKKFLQMVFVIVLGLLIIPPENGCQSRYLPTRNYGDNVEKLRELMYQILESSSENQPQQSLPSSLSASSPLFASLSQQHNRNLQWPKMNFGASDVSDSSASHADRSMHTAANDPNARLKFFLKHPQRFMNNLDQLM</sequence>
<proteinExistence type="predicted"/>